<comment type="caution">
    <text evidence="1">The sequence shown here is derived from an EMBL/GenBank/DDBJ whole genome shotgun (WGS) entry which is preliminary data.</text>
</comment>
<dbReference type="AlphaFoldDB" id="A0A225W854"/>
<dbReference type="EMBL" id="NBNE01001692">
    <property type="protein sequence ID" value="OWZ13020.1"/>
    <property type="molecule type" value="Genomic_DNA"/>
</dbReference>
<sequence>MSFVLVNASAIENLTTTKQKYKGKVNVVVVDSVTKLNVPVIVEALFVDGATNIISQRLLFVVNGFRSQASDDQETNILTNLVLKCNWTFDVIGGLYQSVVEIPQASRTLAMLQIPTQSSSVLKMWHLRLAHAN</sequence>
<dbReference type="Proteomes" id="UP000198211">
    <property type="component" value="Unassembled WGS sequence"/>
</dbReference>
<proteinExistence type="predicted"/>
<dbReference type="OrthoDB" id="97058at2759"/>
<gene>
    <name evidence="1" type="ORF">PHMEG_00013729</name>
</gene>
<accession>A0A225W854</accession>
<organism evidence="1 2">
    <name type="scientific">Phytophthora megakarya</name>
    <dbReference type="NCBI Taxonomy" id="4795"/>
    <lineage>
        <taxon>Eukaryota</taxon>
        <taxon>Sar</taxon>
        <taxon>Stramenopiles</taxon>
        <taxon>Oomycota</taxon>
        <taxon>Peronosporomycetes</taxon>
        <taxon>Peronosporales</taxon>
        <taxon>Peronosporaceae</taxon>
        <taxon>Phytophthora</taxon>
    </lineage>
</organism>
<evidence type="ECO:0000313" key="2">
    <source>
        <dbReference type="Proteomes" id="UP000198211"/>
    </source>
</evidence>
<keyword evidence="2" id="KW-1185">Reference proteome</keyword>
<reference evidence="2" key="1">
    <citation type="submission" date="2017-03" db="EMBL/GenBank/DDBJ databases">
        <title>Phytopthora megakarya and P. palmivora, two closely related causual agents of cacao black pod achieved similar genome size and gene model numbers by different mechanisms.</title>
        <authorList>
            <person name="Ali S."/>
            <person name="Shao J."/>
            <person name="Larry D.J."/>
            <person name="Kronmiller B."/>
            <person name="Shen D."/>
            <person name="Strem M.D."/>
            <person name="Melnick R.L."/>
            <person name="Guiltinan M.J."/>
            <person name="Tyler B.M."/>
            <person name="Meinhardt L.W."/>
            <person name="Bailey B.A."/>
        </authorList>
    </citation>
    <scope>NUCLEOTIDE SEQUENCE [LARGE SCALE GENOMIC DNA]</scope>
    <source>
        <strain evidence="2">zdho120</strain>
    </source>
</reference>
<evidence type="ECO:0000313" key="1">
    <source>
        <dbReference type="EMBL" id="OWZ13020.1"/>
    </source>
</evidence>
<protein>
    <submittedName>
        <fullName evidence="1">Uncharacterized protein</fullName>
    </submittedName>
</protein>
<name>A0A225W854_9STRA</name>